<gene>
    <name evidence="2" type="ORF">TRAPUB_8239</name>
</gene>
<evidence type="ECO:0000313" key="3">
    <source>
        <dbReference type="Proteomes" id="UP000184267"/>
    </source>
</evidence>
<sequence>MALSSRGAGPSFQGNTEFDILKSSHKFLREDDDVDERQLSWDDRLAKKYYSALYREYAVCDLKHYKTGNFALRWRTEEEVLAGAGETTCGNTRCRVHREFPEKGDDIRPSLTTLELPFSYLEHGESKFALVKVVLCPKCLKKLMYKRNKEKEEARKRQENPGDNDAERDVENGHRKRSRSHERRKDDDEGPYRRHRSAEHDDQGRSGKRRRHSRSHSPRRKDHDRGGASS</sequence>
<protein>
    <submittedName>
        <fullName evidence="2">Protein FRA10AC1</fullName>
    </submittedName>
</protein>
<dbReference type="PANTHER" id="PTHR11567">
    <property type="entry name" value="ACID PHOSPHATASE-RELATED"/>
    <property type="match status" value="1"/>
</dbReference>
<dbReference type="AlphaFoldDB" id="A0A1M2W5S7"/>
<dbReference type="Pfam" id="PF09725">
    <property type="entry name" value="Fra10Ac1"/>
    <property type="match status" value="1"/>
</dbReference>
<organism evidence="2 3">
    <name type="scientific">Trametes pubescens</name>
    <name type="common">White-rot fungus</name>
    <dbReference type="NCBI Taxonomy" id="154538"/>
    <lineage>
        <taxon>Eukaryota</taxon>
        <taxon>Fungi</taxon>
        <taxon>Dikarya</taxon>
        <taxon>Basidiomycota</taxon>
        <taxon>Agaricomycotina</taxon>
        <taxon>Agaricomycetes</taxon>
        <taxon>Polyporales</taxon>
        <taxon>Polyporaceae</taxon>
        <taxon>Trametes</taxon>
    </lineage>
</organism>
<feature type="compositionally biased region" description="Basic and acidic residues" evidence="1">
    <location>
        <begin position="183"/>
        <end position="205"/>
    </location>
</feature>
<feature type="compositionally biased region" description="Basic residues" evidence="1">
    <location>
        <begin position="206"/>
        <end position="220"/>
    </location>
</feature>
<dbReference type="EMBL" id="MNAD01000189">
    <property type="protein sequence ID" value="OJT15224.1"/>
    <property type="molecule type" value="Genomic_DNA"/>
</dbReference>
<dbReference type="GO" id="GO:0016791">
    <property type="term" value="F:phosphatase activity"/>
    <property type="evidence" value="ECO:0007669"/>
    <property type="project" value="TreeGrafter"/>
</dbReference>
<feature type="compositionally biased region" description="Basic and acidic residues" evidence="1">
    <location>
        <begin position="148"/>
        <end position="173"/>
    </location>
</feature>
<evidence type="ECO:0000313" key="2">
    <source>
        <dbReference type="EMBL" id="OJT15224.1"/>
    </source>
</evidence>
<feature type="compositionally biased region" description="Basic and acidic residues" evidence="1">
    <location>
        <begin position="221"/>
        <end position="230"/>
    </location>
</feature>
<comment type="caution">
    <text evidence="2">The sequence shown here is derived from an EMBL/GenBank/DDBJ whole genome shotgun (WGS) entry which is preliminary data.</text>
</comment>
<dbReference type="PANTHER" id="PTHR11567:SF25">
    <property type="entry name" value="PROTEIN FRA10AC1"/>
    <property type="match status" value="1"/>
</dbReference>
<dbReference type="STRING" id="154538.A0A1M2W5S7"/>
<feature type="region of interest" description="Disordered" evidence="1">
    <location>
        <begin position="148"/>
        <end position="230"/>
    </location>
</feature>
<evidence type="ECO:0000256" key="1">
    <source>
        <dbReference type="SAM" id="MobiDB-lite"/>
    </source>
</evidence>
<dbReference type="Proteomes" id="UP000184267">
    <property type="component" value="Unassembled WGS sequence"/>
</dbReference>
<name>A0A1M2W5S7_TRAPU</name>
<accession>A0A1M2W5S7</accession>
<dbReference type="OrthoDB" id="197967at2759"/>
<proteinExistence type="predicted"/>
<dbReference type="InterPro" id="IPR019129">
    <property type="entry name" value="Folate-sensitive_fs_Fra10Ac1"/>
</dbReference>
<dbReference type="OMA" id="KKLMYKR"/>
<keyword evidence="3" id="KW-1185">Reference proteome</keyword>
<dbReference type="InterPro" id="IPR050645">
    <property type="entry name" value="Histidine_acid_phosphatase"/>
</dbReference>
<reference evidence="2 3" key="1">
    <citation type="submission" date="2016-10" db="EMBL/GenBank/DDBJ databases">
        <title>Genome sequence of the basidiomycete white-rot fungus Trametes pubescens.</title>
        <authorList>
            <person name="Makela M.R."/>
            <person name="Granchi Z."/>
            <person name="Peng M."/>
            <person name="De Vries R.P."/>
            <person name="Grigoriev I."/>
            <person name="Riley R."/>
            <person name="Hilden K."/>
        </authorList>
    </citation>
    <scope>NUCLEOTIDE SEQUENCE [LARGE SCALE GENOMIC DNA]</scope>
    <source>
        <strain evidence="2 3">FBCC735</strain>
    </source>
</reference>